<name>A0A2G5DEI9_AQUCA</name>
<comment type="function">
    <text evidence="8">Component of the general transcription and DNA repair factor IIH (TFIIH) core complex which is involved in general and transcription-coupled nucleotide excision repair (NER) of damaged DNA.</text>
</comment>
<dbReference type="STRING" id="218851.A0A2G5DEI9"/>
<feature type="domain" description="Transcription factor Tfb2 C-terminal" evidence="9">
    <location>
        <begin position="358"/>
        <end position="425"/>
    </location>
</feature>
<dbReference type="InterPro" id="IPR004598">
    <property type="entry name" value="TFIIH_p52/Tfb2"/>
</dbReference>
<keyword evidence="4 8" id="KW-0805">Transcription regulation</keyword>
<dbReference type="GO" id="GO:0006289">
    <property type="term" value="P:nucleotide-excision repair"/>
    <property type="evidence" value="ECO:0007669"/>
    <property type="project" value="InterPro"/>
</dbReference>
<dbReference type="Pfam" id="PF18307">
    <property type="entry name" value="Tfb2_C"/>
    <property type="match status" value="1"/>
</dbReference>
<evidence type="ECO:0000256" key="7">
    <source>
        <dbReference type="ARBA" id="ARBA00023242"/>
    </source>
</evidence>
<keyword evidence="7 8" id="KW-0539">Nucleus</keyword>
<evidence type="ECO:0000256" key="5">
    <source>
        <dbReference type="ARBA" id="ARBA00023163"/>
    </source>
</evidence>
<sequence length="428" mass="49596">MPQVKIIAKNFMDMVASLPEFKLDQLYENTFICEAVLRSLPALGKKYVLQLLFIEKPVPAKAIEEWLLSNGVSKHRVAIDRLVQLRVFREIIDRKKDISYSLNTKFQSNLQKYIVKGGVLPGEPMPSSITVRLPTLEELDAYALEQWECFLLQLISSSQAERPTNFSSSMMTIFQRGLLSQRDKEAPRLTVHGFQFLLMDTNAQLWYIIREYILNSEAYNINTLNEFQRNVIKDLADLGLLKLQQGRKESWFIPTKLVTNLSVTLSDSSSRKQGFVVVETNFRTYAYSTSKLHCEILRLFSRVEYQLPNLIVGAITKESLYNAFENGITADQIISFLQQNAHPRVAEKTPSVPENVTDQIRLWEADLNRVEIVSSNFYEEFPSRDVFESACDYARENGGHLWEDSKRMRLIVKAEIHMQMREYLRRQK</sequence>
<evidence type="ECO:0000259" key="9">
    <source>
        <dbReference type="Pfam" id="PF18307"/>
    </source>
</evidence>
<keyword evidence="3 8" id="KW-0227">DNA damage</keyword>
<organism evidence="10 11">
    <name type="scientific">Aquilegia coerulea</name>
    <name type="common">Rocky mountain columbine</name>
    <dbReference type="NCBI Taxonomy" id="218851"/>
    <lineage>
        <taxon>Eukaryota</taxon>
        <taxon>Viridiplantae</taxon>
        <taxon>Streptophyta</taxon>
        <taxon>Embryophyta</taxon>
        <taxon>Tracheophyta</taxon>
        <taxon>Spermatophyta</taxon>
        <taxon>Magnoliopsida</taxon>
        <taxon>Ranunculales</taxon>
        <taxon>Ranunculaceae</taxon>
        <taxon>Thalictroideae</taxon>
        <taxon>Aquilegia</taxon>
    </lineage>
</organism>
<evidence type="ECO:0000256" key="1">
    <source>
        <dbReference type="ARBA" id="ARBA00004123"/>
    </source>
</evidence>
<dbReference type="InParanoid" id="A0A2G5DEI9"/>
<gene>
    <name evidence="10" type="ORF">AQUCO_02100016v1</name>
</gene>
<dbReference type="EMBL" id="KZ305038">
    <property type="protein sequence ID" value="PIA41892.1"/>
    <property type="molecule type" value="Genomic_DNA"/>
</dbReference>
<keyword evidence="6 8" id="KW-0234">DNA repair</keyword>
<dbReference type="InterPro" id="IPR040662">
    <property type="entry name" value="Tfb2_C"/>
</dbReference>
<dbReference type="Gene3D" id="3.30.70.2610">
    <property type="match status" value="1"/>
</dbReference>
<comment type="subcellular location">
    <subcellularLocation>
        <location evidence="1 8">Nucleus</location>
    </subcellularLocation>
</comment>
<keyword evidence="5 8" id="KW-0804">Transcription</keyword>
<dbReference type="GO" id="GO:0005675">
    <property type="term" value="C:transcription factor TFIIH holo complex"/>
    <property type="evidence" value="ECO:0007669"/>
    <property type="project" value="TreeGrafter"/>
</dbReference>
<proteinExistence type="inferred from homology"/>
<evidence type="ECO:0000256" key="8">
    <source>
        <dbReference type="RuleBase" id="RU364024"/>
    </source>
</evidence>
<accession>A0A2G5DEI9</accession>
<reference evidence="10 11" key="1">
    <citation type="submission" date="2017-09" db="EMBL/GenBank/DDBJ databases">
        <title>WGS assembly of Aquilegia coerulea Goldsmith.</title>
        <authorList>
            <person name="Hodges S."/>
            <person name="Kramer E."/>
            <person name="Nordborg M."/>
            <person name="Tomkins J."/>
            <person name="Borevitz J."/>
            <person name="Derieg N."/>
            <person name="Yan J."/>
            <person name="Mihaltcheva S."/>
            <person name="Hayes R.D."/>
            <person name="Rokhsar D."/>
        </authorList>
    </citation>
    <scope>NUCLEOTIDE SEQUENCE [LARGE SCALE GENOMIC DNA]</scope>
    <source>
        <strain evidence="11">cv. Goldsmith</strain>
    </source>
</reference>
<evidence type="ECO:0000256" key="2">
    <source>
        <dbReference type="ARBA" id="ARBA00007132"/>
    </source>
</evidence>
<dbReference type="Proteomes" id="UP000230069">
    <property type="component" value="Unassembled WGS sequence"/>
</dbReference>
<dbReference type="PANTHER" id="PTHR13152:SF0">
    <property type="entry name" value="GENERAL TRANSCRIPTION FACTOR IIH SUBUNIT 4"/>
    <property type="match status" value="1"/>
</dbReference>
<evidence type="ECO:0000256" key="3">
    <source>
        <dbReference type="ARBA" id="ARBA00022763"/>
    </source>
</evidence>
<dbReference type="OrthoDB" id="364513at2759"/>
<dbReference type="FunCoup" id="A0A2G5DEI9">
    <property type="interactions" value="2436"/>
</dbReference>
<evidence type="ECO:0000256" key="4">
    <source>
        <dbReference type="ARBA" id="ARBA00023015"/>
    </source>
</evidence>
<evidence type="ECO:0000256" key="6">
    <source>
        <dbReference type="ARBA" id="ARBA00023204"/>
    </source>
</evidence>
<dbReference type="GO" id="GO:0000439">
    <property type="term" value="C:transcription factor TFIIH core complex"/>
    <property type="evidence" value="ECO:0007669"/>
    <property type="project" value="InterPro"/>
</dbReference>
<dbReference type="Pfam" id="PF03849">
    <property type="entry name" value="Tfb2"/>
    <property type="match status" value="2"/>
</dbReference>
<keyword evidence="11" id="KW-1185">Reference proteome</keyword>
<evidence type="ECO:0000313" key="11">
    <source>
        <dbReference type="Proteomes" id="UP000230069"/>
    </source>
</evidence>
<dbReference type="PANTHER" id="PTHR13152">
    <property type="entry name" value="TFIIH, POLYPEPTIDE 4"/>
    <property type="match status" value="1"/>
</dbReference>
<dbReference type="GO" id="GO:0003690">
    <property type="term" value="F:double-stranded DNA binding"/>
    <property type="evidence" value="ECO:0007669"/>
    <property type="project" value="TreeGrafter"/>
</dbReference>
<evidence type="ECO:0000313" key="10">
    <source>
        <dbReference type="EMBL" id="PIA41892.1"/>
    </source>
</evidence>
<protein>
    <recommendedName>
        <fullName evidence="8">RNA polymerase II transcription factor B subunit 2</fullName>
    </recommendedName>
</protein>
<dbReference type="GO" id="GO:0001671">
    <property type="term" value="F:ATPase activator activity"/>
    <property type="evidence" value="ECO:0007669"/>
    <property type="project" value="InterPro"/>
</dbReference>
<comment type="similarity">
    <text evidence="2 8">Belongs to the TFB2 family.</text>
</comment>
<dbReference type="AlphaFoldDB" id="A0A2G5DEI9"/>